<keyword evidence="1" id="KW-1133">Transmembrane helix</keyword>
<accession>A0A9D1R472</accession>
<dbReference type="Proteomes" id="UP000824265">
    <property type="component" value="Unassembled WGS sequence"/>
</dbReference>
<dbReference type="AlphaFoldDB" id="A0A9D1R472"/>
<keyword evidence="1" id="KW-0472">Membrane</keyword>
<organism evidence="2 3">
    <name type="scientific">Candidatus Acetatifactor stercoripullorum</name>
    <dbReference type="NCBI Taxonomy" id="2838414"/>
    <lineage>
        <taxon>Bacteria</taxon>
        <taxon>Bacillati</taxon>
        <taxon>Bacillota</taxon>
        <taxon>Clostridia</taxon>
        <taxon>Lachnospirales</taxon>
        <taxon>Lachnospiraceae</taxon>
        <taxon>Acetatifactor</taxon>
    </lineage>
</organism>
<proteinExistence type="predicted"/>
<comment type="caution">
    <text evidence="2">The sequence shown here is derived from an EMBL/GenBank/DDBJ whole genome shotgun (WGS) entry which is preliminary data.</text>
</comment>
<protein>
    <submittedName>
        <fullName evidence="2">Uncharacterized protein</fullName>
    </submittedName>
</protein>
<evidence type="ECO:0000256" key="1">
    <source>
        <dbReference type="SAM" id="Phobius"/>
    </source>
</evidence>
<keyword evidence="1" id="KW-0812">Transmembrane</keyword>
<evidence type="ECO:0000313" key="2">
    <source>
        <dbReference type="EMBL" id="HIW80555.1"/>
    </source>
</evidence>
<name>A0A9D1R472_9FIRM</name>
<reference evidence="2" key="2">
    <citation type="submission" date="2021-04" db="EMBL/GenBank/DDBJ databases">
        <authorList>
            <person name="Gilroy R."/>
        </authorList>
    </citation>
    <scope>NUCLEOTIDE SEQUENCE</scope>
    <source>
        <strain evidence="2">CHK195-6426</strain>
    </source>
</reference>
<dbReference type="EMBL" id="DXGH01000017">
    <property type="protein sequence ID" value="HIW80555.1"/>
    <property type="molecule type" value="Genomic_DNA"/>
</dbReference>
<sequence>MDMFMDKLAQKLTAQEMIKANTAADTEELNRLKDRLKEYNDCLDRLKAIVEEGDARLKESKSDSGQVARLVDEAIQKIHEIKQDSEALEEWKAEFVEKLEGSGEGVHRECVKVYRNVQAVVVEESAKQTEGLDRLSDTVGKASGKLNAVLGISIAALVLSLGSVVVQVMNLLNFKFF</sequence>
<evidence type="ECO:0000313" key="3">
    <source>
        <dbReference type="Proteomes" id="UP000824265"/>
    </source>
</evidence>
<dbReference type="RefSeq" id="WP_318703750.1">
    <property type="nucleotide sequence ID" value="NZ_CALWMU010000029.1"/>
</dbReference>
<gene>
    <name evidence="2" type="ORF">H9742_03350</name>
</gene>
<reference evidence="2" key="1">
    <citation type="journal article" date="2021" name="PeerJ">
        <title>Extensive microbial diversity within the chicken gut microbiome revealed by metagenomics and culture.</title>
        <authorList>
            <person name="Gilroy R."/>
            <person name="Ravi A."/>
            <person name="Getino M."/>
            <person name="Pursley I."/>
            <person name="Horton D.L."/>
            <person name="Alikhan N.F."/>
            <person name="Baker D."/>
            <person name="Gharbi K."/>
            <person name="Hall N."/>
            <person name="Watson M."/>
            <person name="Adriaenssens E.M."/>
            <person name="Foster-Nyarko E."/>
            <person name="Jarju S."/>
            <person name="Secka A."/>
            <person name="Antonio M."/>
            <person name="Oren A."/>
            <person name="Chaudhuri R.R."/>
            <person name="La Ragione R."/>
            <person name="Hildebrand F."/>
            <person name="Pallen M.J."/>
        </authorList>
    </citation>
    <scope>NUCLEOTIDE SEQUENCE</scope>
    <source>
        <strain evidence="2">CHK195-6426</strain>
    </source>
</reference>
<feature type="transmembrane region" description="Helical" evidence="1">
    <location>
        <begin position="148"/>
        <end position="169"/>
    </location>
</feature>